<protein>
    <submittedName>
        <fullName evidence="4">Protein kinase</fullName>
    </submittedName>
</protein>
<dbReference type="SUPFAM" id="SSF56112">
    <property type="entry name" value="Protein kinase-like (PK-like)"/>
    <property type="match status" value="1"/>
</dbReference>
<dbReference type="InterPro" id="IPR011009">
    <property type="entry name" value="Kinase-like_dom_sf"/>
</dbReference>
<organism evidence="4 5">
    <name type="scientific">Trypanosoma theileri</name>
    <dbReference type="NCBI Taxonomy" id="67003"/>
    <lineage>
        <taxon>Eukaryota</taxon>
        <taxon>Discoba</taxon>
        <taxon>Euglenozoa</taxon>
        <taxon>Kinetoplastea</taxon>
        <taxon>Metakinetoplastina</taxon>
        <taxon>Trypanosomatida</taxon>
        <taxon>Trypanosomatidae</taxon>
        <taxon>Trypanosoma</taxon>
    </lineage>
</organism>
<gene>
    <name evidence="4" type="ORF">TM35_000044710</name>
</gene>
<keyword evidence="5" id="KW-1185">Reference proteome</keyword>
<dbReference type="Pfam" id="PF00069">
    <property type="entry name" value="Pkinase"/>
    <property type="match status" value="1"/>
</dbReference>
<dbReference type="InterPro" id="IPR050117">
    <property type="entry name" value="MAPK"/>
</dbReference>
<dbReference type="GO" id="GO:0004672">
    <property type="term" value="F:protein kinase activity"/>
    <property type="evidence" value="ECO:0007669"/>
    <property type="project" value="InterPro"/>
</dbReference>
<dbReference type="PANTHER" id="PTHR24055">
    <property type="entry name" value="MITOGEN-ACTIVATED PROTEIN KINASE"/>
    <property type="match status" value="1"/>
</dbReference>
<evidence type="ECO:0000313" key="5">
    <source>
        <dbReference type="Proteomes" id="UP000192257"/>
    </source>
</evidence>
<proteinExistence type="predicted"/>
<dbReference type="Proteomes" id="UP000192257">
    <property type="component" value="Unassembled WGS sequence"/>
</dbReference>
<evidence type="ECO:0000259" key="3">
    <source>
        <dbReference type="PROSITE" id="PS50011"/>
    </source>
</evidence>
<dbReference type="SMART" id="SM00220">
    <property type="entry name" value="S_TKc"/>
    <property type="match status" value="1"/>
</dbReference>
<dbReference type="PROSITE" id="PS50011">
    <property type="entry name" value="PROTEIN_KINASE_DOM"/>
    <property type="match status" value="1"/>
</dbReference>
<evidence type="ECO:0000313" key="4">
    <source>
        <dbReference type="EMBL" id="ORC92257.1"/>
    </source>
</evidence>
<keyword evidence="4" id="KW-0418">Kinase</keyword>
<dbReference type="GO" id="GO:0005524">
    <property type="term" value="F:ATP binding"/>
    <property type="evidence" value="ECO:0007669"/>
    <property type="project" value="UniProtKB-KW"/>
</dbReference>
<sequence length="308" mass="34976">MNDEIWEFTPTETKRIMSVLSFLRDCGCPYIGRPVVRVYEEESQKNIDTRCTTESPRRIILSYPSPVRKLTLHQYLQLEESRRYEVKVGLAYQLVQAVAYLHKCGVSHQFLSSDAVAVELGPEPIIKITNFYSCTTSFSNYSGSYICVRKYRPPEVVLQLSGIKPNAVDCWALGCLLFEVYTGTAAFSLERGEGTFRPQLIKQQLEEAVKGIGRLDKDDIPPGCPERVSQYLLSLDCESSIFSRLQLAGPEEEAKLWISLVMPFLKFNYLLRAEADELLQHKVFAGLPPPVNWHIPTEVASELEDLLD</sequence>
<dbReference type="VEuPathDB" id="TriTrypDB:TM35_000044710"/>
<dbReference type="EMBL" id="NBCO01000004">
    <property type="protein sequence ID" value="ORC92257.1"/>
    <property type="molecule type" value="Genomic_DNA"/>
</dbReference>
<feature type="domain" description="Protein kinase" evidence="3">
    <location>
        <begin position="1"/>
        <end position="284"/>
    </location>
</feature>
<keyword evidence="4" id="KW-0808">Transferase</keyword>
<dbReference type="RefSeq" id="XP_028886323.1">
    <property type="nucleotide sequence ID" value="XM_029022665.1"/>
</dbReference>
<dbReference type="GeneID" id="39982445"/>
<reference evidence="4 5" key="1">
    <citation type="submission" date="2017-03" db="EMBL/GenBank/DDBJ databases">
        <title>An alternative strategy for trypanosome survival in the mammalian bloodstream revealed through genome and transcriptome analysis of the ubiquitous bovine parasite Trypanosoma (Megatrypanum) theileri.</title>
        <authorList>
            <person name="Kelly S."/>
            <person name="Ivens A."/>
            <person name="Mott A."/>
            <person name="O'Neill E."/>
            <person name="Emms D."/>
            <person name="Macleod O."/>
            <person name="Voorheis P."/>
            <person name="Matthews J."/>
            <person name="Matthews K."/>
            <person name="Carrington M."/>
        </authorList>
    </citation>
    <scope>NUCLEOTIDE SEQUENCE [LARGE SCALE GENOMIC DNA]</scope>
    <source>
        <strain evidence="4">Edinburgh</strain>
    </source>
</reference>
<name>A0A1X0P5Q1_9TRYP</name>
<evidence type="ECO:0000256" key="1">
    <source>
        <dbReference type="ARBA" id="ARBA00022741"/>
    </source>
</evidence>
<evidence type="ECO:0000256" key="2">
    <source>
        <dbReference type="ARBA" id="ARBA00022840"/>
    </source>
</evidence>
<comment type="caution">
    <text evidence="4">The sequence shown here is derived from an EMBL/GenBank/DDBJ whole genome shotgun (WGS) entry which is preliminary data.</text>
</comment>
<dbReference type="Gene3D" id="1.10.510.10">
    <property type="entry name" value="Transferase(Phosphotransferase) domain 1"/>
    <property type="match status" value="1"/>
</dbReference>
<dbReference type="AlphaFoldDB" id="A0A1X0P5Q1"/>
<dbReference type="OrthoDB" id="5979581at2759"/>
<keyword evidence="1" id="KW-0547">Nucleotide-binding</keyword>
<accession>A0A1X0P5Q1</accession>
<dbReference type="InterPro" id="IPR000719">
    <property type="entry name" value="Prot_kinase_dom"/>
</dbReference>
<keyword evidence="2" id="KW-0067">ATP-binding</keyword>